<evidence type="ECO:0000313" key="9">
    <source>
        <dbReference type="Proteomes" id="UP000046395"/>
    </source>
</evidence>
<dbReference type="InterPro" id="IPR000742">
    <property type="entry name" value="EGF"/>
</dbReference>
<feature type="domain" description="Laminin G" evidence="7">
    <location>
        <begin position="872"/>
        <end position="1051"/>
    </location>
</feature>
<keyword evidence="6" id="KW-0732">Signal</keyword>
<feature type="domain" description="Laminin G" evidence="7">
    <location>
        <begin position="22"/>
        <end position="212"/>
    </location>
</feature>
<feature type="domain" description="EGF-like" evidence="8">
    <location>
        <begin position="633"/>
        <end position="670"/>
    </location>
</feature>
<feature type="disulfide bond" evidence="2">
    <location>
        <begin position="236"/>
        <end position="245"/>
    </location>
</feature>
<evidence type="ECO:0000256" key="4">
    <source>
        <dbReference type="SAM" id="MobiDB-lite"/>
    </source>
</evidence>
<feature type="compositionally biased region" description="Polar residues" evidence="4">
    <location>
        <begin position="1431"/>
        <end position="1440"/>
    </location>
</feature>
<keyword evidence="5" id="KW-0472">Membrane</keyword>
<dbReference type="CDD" id="cd00110">
    <property type="entry name" value="LamG"/>
    <property type="match status" value="5"/>
</dbReference>
<evidence type="ECO:0000259" key="8">
    <source>
        <dbReference type="PROSITE" id="PS50026"/>
    </source>
</evidence>
<organism evidence="9 10">
    <name type="scientific">Trichuris muris</name>
    <name type="common">Mouse whipworm</name>
    <dbReference type="NCBI Taxonomy" id="70415"/>
    <lineage>
        <taxon>Eukaryota</taxon>
        <taxon>Metazoa</taxon>
        <taxon>Ecdysozoa</taxon>
        <taxon>Nematoda</taxon>
        <taxon>Enoplea</taxon>
        <taxon>Dorylaimia</taxon>
        <taxon>Trichinellida</taxon>
        <taxon>Trichuridae</taxon>
        <taxon>Trichuris</taxon>
    </lineage>
</organism>
<protein>
    <submittedName>
        <fullName evidence="10">EGF-like domain-containing protein</fullName>
    </submittedName>
</protein>
<evidence type="ECO:0000256" key="1">
    <source>
        <dbReference type="ARBA" id="ARBA00023157"/>
    </source>
</evidence>
<dbReference type="Pfam" id="PF02210">
    <property type="entry name" value="Laminin_G_2"/>
    <property type="match status" value="6"/>
</dbReference>
<dbReference type="Proteomes" id="UP000046395">
    <property type="component" value="Unassembled WGS sequence"/>
</dbReference>
<keyword evidence="2" id="KW-0245">EGF-like domain</keyword>
<feature type="domain" description="EGF-like" evidence="8">
    <location>
        <begin position="208"/>
        <end position="246"/>
    </location>
</feature>
<feature type="domain" description="Laminin G" evidence="7">
    <location>
        <begin position="254"/>
        <end position="443"/>
    </location>
</feature>
<feature type="chain" id="PRO_5024353952" evidence="6">
    <location>
        <begin position="23"/>
        <end position="1548"/>
    </location>
</feature>
<keyword evidence="1 2" id="KW-1015">Disulfide bond</keyword>
<evidence type="ECO:0000256" key="6">
    <source>
        <dbReference type="SAM" id="SignalP"/>
    </source>
</evidence>
<evidence type="ECO:0000256" key="2">
    <source>
        <dbReference type="PROSITE-ProRule" id="PRU00076"/>
    </source>
</evidence>
<dbReference type="SMART" id="SM00282">
    <property type="entry name" value="LamG"/>
    <property type="match status" value="6"/>
</dbReference>
<feature type="region of interest" description="Disordered" evidence="4">
    <location>
        <begin position="1431"/>
        <end position="1450"/>
    </location>
</feature>
<evidence type="ECO:0000256" key="3">
    <source>
        <dbReference type="PROSITE-ProRule" id="PRU00122"/>
    </source>
</evidence>
<proteinExistence type="predicted"/>
<reference evidence="10" key="1">
    <citation type="submission" date="2019-12" db="UniProtKB">
        <authorList>
            <consortium name="WormBaseParasite"/>
        </authorList>
    </citation>
    <scope>IDENTIFICATION</scope>
</reference>
<dbReference type="InterPro" id="IPR013320">
    <property type="entry name" value="ConA-like_dom_sf"/>
</dbReference>
<dbReference type="PANTHER" id="PTHR15036">
    <property type="entry name" value="PIKACHURIN-LIKE PROTEIN"/>
    <property type="match status" value="1"/>
</dbReference>
<dbReference type="Gene3D" id="2.10.25.10">
    <property type="entry name" value="Laminin"/>
    <property type="match status" value="1"/>
</dbReference>
<dbReference type="GO" id="GO:0016020">
    <property type="term" value="C:membrane"/>
    <property type="evidence" value="ECO:0007669"/>
    <property type="project" value="UniProtKB-SubCell"/>
</dbReference>
<dbReference type="PROSITE" id="PS50026">
    <property type="entry name" value="EGF_3"/>
    <property type="match status" value="2"/>
</dbReference>
<dbReference type="PROSITE" id="PS50025">
    <property type="entry name" value="LAM_G_DOMAIN"/>
    <property type="match status" value="4"/>
</dbReference>
<keyword evidence="5" id="KW-1133">Transmembrane helix</keyword>
<dbReference type="PANTHER" id="PTHR15036:SF89">
    <property type="entry name" value="NEUREXIN 1, ISOFORM F"/>
    <property type="match status" value="1"/>
</dbReference>
<name>A0A5S6QVV7_TRIMR</name>
<sequence length="1548" mass="172444">MAVAKLLHVDRALLLFLPLCGALTLEGSASSYARFPRWYQAFENVLSVEMKSRTGDGLLLYTDNGGRGNFYEISLYESCVQLTWRVGRPEAGPTGVHNLRNCHVRTNDGRWHKVVLYHFWETVRLEVDDHRVSKTLQQQDFVFTDYDHAGDVFIGGLPVDYDSSSLSFPFAKALSRFQGSLRNLIYRTLPYGVTAPSMLQWQGVRASDTDYCVLSDYCTAWPTACYSSDTGPACNCPNDRSGARCEIENTPNEVTVMGNEAFGFDRLTSRNGMMSRRQFVTLEFKTRKSSGTLFVYGNEQENVWISLYQGAVTVVSKTHGAEQDARVVPFKSNLSDQKLGFSDGHWHLLSFSRTLNQINLTVDDVFSNVRDTATEHVLLTEFAFAGGSPRWNYTDRYNRRQNFSGCLRKVRFEADGRSIDLVSELSLRGGLSRVVGDNVGRSCQSSFSAEAITFLSSDGYLNASGWHGGISGQVGFRFRTKEPNGLLLYVGPSKPGSGNFFAVEMFNGHLYLSIDLGSGTLRLQLDRTPVNDGRWHAVNIHRNARTGSSSVDDWHVDFSTPGKERMLDTGIFMQIGAVPWNSPDLPPSVWTATLRQGFAGCLKDFTVDGILLDLIGLLPMLKEQSVEVGCYDMLPQCRDHSCQNEGQCIESWNGYRCDCSSTFYSGDRCEQSMFTAKFGKHSVLLAHFAYALRTEVDDIRLKFRSQSANGLLLIACDHNSQRCIGLQLVNWQLECFIVWQGIFQNIQWSERLEENEWQAASIKRRMDKVYAEINGRTLEPKMLAMTSVRLHYDFISVGSLGKDRANISWTNGKYPSLEERGFAGSISDLAFDGIDVLNLAWRQKLGDNSFLPSMLSNIVSTNVQFSADEELVTTFDNGGYALLDVAKIEPDVVGILQVSFSIRTSKADGVLMYRHGNERIFRLLELRRGRIAYRFNVNDNQEALMSNLSYPLNDMSWHSVLVKEYSHGAVEITVDNVTSTKNWSTEEPEILRYGRSFRLGSPSVDVLERLQMDDLKPLVGFEGCLTSVQINGMPKRLLRDSISFQHLHQGCSAQCEGEMDCLSNSECSLAGDHSYCLNNSTVAYRFGPQPGAIILSMNSSNEVHALPDRVVIGLVTYQPDAVVFQIVDKLAARNFQIELEDGYCAVTYKDRYSKSRVEERTVKISDGLYHAIKFQRSQLDLSLTVDSGDSVVQKMKGHLIMSERGQSESWLLALGAGIANMKPTSRRRRSEQHLLNNAYYGVMSDVLVNELRVLEMAASSDPRVLFVGDVKRHYFNGVLPEDVETKTSFSGEVSEQSDRAWEDHELATHSIDGANELQDELFTSGEGETVECDNVLDDEDCSAEPNENELITPVLSTVELPIIASATESSNGSTNGYTPSEAALANENEQGITQTPFSLLENDGSSLHHVTSLPSSISIPFSVDQIEYSTSTPNRAQETGNRPVVANEPAKASSTPVAPWMFPRTSVIAGVSLALIIAIASIVFYVFKCRRNSSASDSTEYKSITADAYDEKSPRSALLSDCFSDDTIGLRYGVAESTEAKAVKEWYV</sequence>
<dbReference type="InterPro" id="IPR001791">
    <property type="entry name" value="Laminin_G"/>
</dbReference>
<evidence type="ECO:0000256" key="5">
    <source>
        <dbReference type="SAM" id="Phobius"/>
    </source>
</evidence>
<evidence type="ECO:0000313" key="10">
    <source>
        <dbReference type="WBParaSite" id="TMUE_3000011541.1"/>
    </source>
</evidence>
<dbReference type="CDD" id="cd00054">
    <property type="entry name" value="EGF_CA"/>
    <property type="match status" value="1"/>
</dbReference>
<feature type="domain" description="Laminin G" evidence="7">
    <location>
        <begin position="444"/>
        <end position="630"/>
    </location>
</feature>
<dbReference type="WBParaSite" id="TMUE_3000011541.1">
    <property type="protein sequence ID" value="TMUE_3000011541.1"/>
    <property type="gene ID" value="WBGene00291123"/>
</dbReference>
<dbReference type="Gene3D" id="2.60.120.200">
    <property type="match status" value="6"/>
</dbReference>
<feature type="transmembrane region" description="Helical" evidence="5">
    <location>
        <begin position="1467"/>
        <end position="1487"/>
    </location>
</feature>
<comment type="caution">
    <text evidence="2">Lacks conserved residue(s) required for the propagation of feature annotation.</text>
</comment>
<dbReference type="InterPro" id="IPR050372">
    <property type="entry name" value="Neurexin-related_CASP"/>
</dbReference>
<keyword evidence="9" id="KW-1185">Reference proteome</keyword>
<dbReference type="SUPFAM" id="SSF49899">
    <property type="entry name" value="Concanavalin A-like lectins/glucanases"/>
    <property type="match status" value="6"/>
</dbReference>
<dbReference type="STRING" id="70415.A0A5S6QVV7"/>
<feature type="disulfide bond" evidence="3">
    <location>
        <begin position="1024"/>
        <end position="1051"/>
    </location>
</feature>
<dbReference type="PROSITE" id="PS00022">
    <property type="entry name" value="EGF_1"/>
    <property type="match status" value="1"/>
</dbReference>
<feature type="signal peptide" evidence="6">
    <location>
        <begin position="1"/>
        <end position="22"/>
    </location>
</feature>
<accession>A0A5S6QVV7</accession>
<keyword evidence="5" id="KW-0812">Transmembrane</keyword>
<evidence type="ECO:0000259" key="7">
    <source>
        <dbReference type="PROSITE" id="PS50025"/>
    </source>
</evidence>